<evidence type="ECO:0000259" key="6">
    <source>
        <dbReference type="PROSITE" id="PS51352"/>
    </source>
</evidence>
<dbReference type="Gene3D" id="3.40.30.10">
    <property type="entry name" value="Glutaredoxin"/>
    <property type="match status" value="1"/>
</dbReference>
<protein>
    <submittedName>
        <fullName evidence="7">TlpA family protein disulfide reductase</fullName>
    </submittedName>
</protein>
<dbReference type="InterPro" id="IPR013766">
    <property type="entry name" value="Thioredoxin_domain"/>
</dbReference>
<proteinExistence type="predicted"/>
<dbReference type="PROSITE" id="PS51352">
    <property type="entry name" value="THIOREDOXIN_2"/>
    <property type="match status" value="1"/>
</dbReference>
<evidence type="ECO:0000256" key="4">
    <source>
        <dbReference type="ARBA" id="ARBA00023157"/>
    </source>
</evidence>
<gene>
    <name evidence="7" type="ORF">ACFSL2_17540</name>
</gene>
<evidence type="ECO:0000256" key="3">
    <source>
        <dbReference type="ARBA" id="ARBA00022968"/>
    </source>
</evidence>
<evidence type="ECO:0000256" key="1">
    <source>
        <dbReference type="ARBA" id="ARBA00004196"/>
    </source>
</evidence>
<name>A0ABW4VAP7_9MICO</name>
<dbReference type="InterPro" id="IPR000866">
    <property type="entry name" value="AhpC/TSA"/>
</dbReference>
<comment type="caution">
    <text evidence="7">The sequence shown here is derived from an EMBL/GenBank/DDBJ whole genome shotgun (WGS) entry which is preliminary data.</text>
</comment>
<sequence>MSVTGIPGRAGAPATTWRVRGRRRAIAALAVGLATVVAGCAAPSGASQVADQGFVSGDGSVRTWDPGDRDGPVRVAGTDFEGVEIDTDEWAADALVLNTWYAACPPCRAEAADLASMAEELESDGVRFLGINTEDEAPTAQAFERTFDVPYPSIEDHTGRVVADLNGVVPLQAVPTTVVVDGDGMVAARVIGQIDRSTLETLVKDVLAEGAASGSA</sequence>
<comment type="subcellular location">
    <subcellularLocation>
        <location evidence="1">Cell envelope</location>
    </subcellularLocation>
</comment>
<keyword evidence="5" id="KW-0676">Redox-active center</keyword>
<evidence type="ECO:0000313" key="8">
    <source>
        <dbReference type="Proteomes" id="UP001597338"/>
    </source>
</evidence>
<dbReference type="InterPro" id="IPR036249">
    <property type="entry name" value="Thioredoxin-like_sf"/>
</dbReference>
<dbReference type="Proteomes" id="UP001597338">
    <property type="component" value="Unassembled WGS sequence"/>
</dbReference>
<evidence type="ECO:0000313" key="7">
    <source>
        <dbReference type="EMBL" id="MFD2027319.1"/>
    </source>
</evidence>
<dbReference type="CDD" id="cd02966">
    <property type="entry name" value="TlpA_like_family"/>
    <property type="match status" value="1"/>
</dbReference>
<accession>A0ABW4VAP7</accession>
<dbReference type="InterPro" id="IPR050553">
    <property type="entry name" value="Thioredoxin_ResA/DsbE_sf"/>
</dbReference>
<dbReference type="PANTHER" id="PTHR42852:SF6">
    <property type="entry name" value="THIOL:DISULFIDE INTERCHANGE PROTEIN DSBE"/>
    <property type="match status" value="1"/>
</dbReference>
<evidence type="ECO:0000256" key="5">
    <source>
        <dbReference type="ARBA" id="ARBA00023284"/>
    </source>
</evidence>
<evidence type="ECO:0000256" key="2">
    <source>
        <dbReference type="ARBA" id="ARBA00022748"/>
    </source>
</evidence>
<reference evidence="8" key="1">
    <citation type="journal article" date="2019" name="Int. J. Syst. Evol. Microbiol.">
        <title>The Global Catalogue of Microorganisms (GCM) 10K type strain sequencing project: providing services to taxonomists for standard genome sequencing and annotation.</title>
        <authorList>
            <consortium name="The Broad Institute Genomics Platform"/>
            <consortium name="The Broad Institute Genome Sequencing Center for Infectious Disease"/>
            <person name="Wu L."/>
            <person name="Ma J."/>
        </authorList>
    </citation>
    <scope>NUCLEOTIDE SEQUENCE [LARGE SCALE GENOMIC DNA]</scope>
    <source>
        <strain evidence="8">CCM 7043</strain>
    </source>
</reference>
<dbReference type="EMBL" id="JBHUHF010000001">
    <property type="protein sequence ID" value="MFD2027319.1"/>
    <property type="molecule type" value="Genomic_DNA"/>
</dbReference>
<dbReference type="SUPFAM" id="SSF52833">
    <property type="entry name" value="Thioredoxin-like"/>
    <property type="match status" value="1"/>
</dbReference>
<organism evidence="7 8">
    <name type="scientific">Promicromonospora aerolata</name>
    <dbReference type="NCBI Taxonomy" id="195749"/>
    <lineage>
        <taxon>Bacteria</taxon>
        <taxon>Bacillati</taxon>
        <taxon>Actinomycetota</taxon>
        <taxon>Actinomycetes</taxon>
        <taxon>Micrococcales</taxon>
        <taxon>Promicromonosporaceae</taxon>
        <taxon>Promicromonospora</taxon>
    </lineage>
</organism>
<keyword evidence="8" id="KW-1185">Reference proteome</keyword>
<dbReference type="Pfam" id="PF00578">
    <property type="entry name" value="AhpC-TSA"/>
    <property type="match status" value="1"/>
</dbReference>
<dbReference type="PANTHER" id="PTHR42852">
    <property type="entry name" value="THIOL:DISULFIDE INTERCHANGE PROTEIN DSBE"/>
    <property type="match status" value="1"/>
</dbReference>
<keyword evidence="4" id="KW-1015">Disulfide bond</keyword>
<keyword evidence="3" id="KW-0812">Transmembrane</keyword>
<feature type="domain" description="Thioredoxin" evidence="6">
    <location>
        <begin position="64"/>
        <end position="208"/>
    </location>
</feature>
<dbReference type="RefSeq" id="WP_377199069.1">
    <property type="nucleotide sequence ID" value="NZ_JBHUHF010000001.1"/>
</dbReference>
<keyword evidence="3" id="KW-0735">Signal-anchor</keyword>
<keyword evidence="2" id="KW-0201">Cytochrome c-type biogenesis</keyword>